<evidence type="ECO:0000313" key="3">
    <source>
        <dbReference type="Proteomes" id="UP000223078"/>
    </source>
</evidence>
<sequence length="59" mass="6551">MAINHILALVMSGVMFLSASLVWSERRGQVLKRDEDAEVRVATLVATLMALDFINQVYG</sequence>
<protein>
    <submittedName>
        <fullName evidence="2">Uncharacterized protein</fullName>
    </submittedName>
</protein>
<keyword evidence="1" id="KW-1133">Transmembrane helix</keyword>
<keyword evidence="1" id="KW-0812">Transmembrane</keyword>
<evidence type="ECO:0000256" key="1">
    <source>
        <dbReference type="SAM" id="Phobius"/>
    </source>
</evidence>
<organism evidence="2 3">
    <name type="scientific">Salmonella phage STP07</name>
    <dbReference type="NCBI Taxonomy" id="1908549"/>
    <lineage>
        <taxon>Viruses</taxon>
        <taxon>Duplodnaviria</taxon>
        <taxon>Heunggongvirae</taxon>
        <taxon>Uroviricota</taxon>
        <taxon>Caudoviricetes</taxon>
        <taxon>Pantevenvirales</taxon>
        <taxon>Ackermannviridae</taxon>
        <taxon>Cvivirinae</taxon>
        <taxon>Kuttervirus</taxon>
        <taxon>Kuttervirus GG32</taxon>
    </lineage>
</organism>
<name>A0A1W5PUG6_9CAUD</name>
<reference evidence="2 3" key="1">
    <citation type="submission" date="2016-10" db="EMBL/GenBank/DDBJ databases">
        <title>Complete genome sequence of Salmonella phage STP07.</title>
        <authorList>
            <person name="Lee J.-H."/>
            <person name="Kim Y.-T."/>
            <person name="Kim J.-H."/>
            <person name="Ryu S.-R."/>
        </authorList>
    </citation>
    <scope>NUCLEOTIDE SEQUENCE [LARGE SCALE GENOMIC DNA]</scope>
</reference>
<dbReference type="EMBL" id="KY000003">
    <property type="protein sequence ID" value="APD18270.1"/>
    <property type="molecule type" value="Genomic_DNA"/>
</dbReference>
<keyword evidence="1" id="KW-0472">Membrane</keyword>
<accession>A0A1W5PUG6</accession>
<gene>
    <name evidence="2" type="ORF">STP07_003</name>
</gene>
<dbReference type="Proteomes" id="UP000223078">
    <property type="component" value="Segment"/>
</dbReference>
<proteinExistence type="predicted"/>
<evidence type="ECO:0000313" key="2">
    <source>
        <dbReference type="EMBL" id="APD18270.1"/>
    </source>
</evidence>
<feature type="transmembrane region" description="Helical" evidence="1">
    <location>
        <begin position="6"/>
        <end position="23"/>
    </location>
</feature>